<protein>
    <submittedName>
        <fullName evidence="2">START domain-containing protein</fullName>
    </submittedName>
</protein>
<evidence type="ECO:0000313" key="1">
    <source>
        <dbReference type="Proteomes" id="UP000050761"/>
    </source>
</evidence>
<dbReference type="Proteomes" id="UP000050761">
    <property type="component" value="Unassembled WGS sequence"/>
</dbReference>
<name>A0A183G006_HELPZ</name>
<dbReference type="WBParaSite" id="HPBE_0001438401-mRNA-1">
    <property type="protein sequence ID" value="HPBE_0001438401-mRNA-1"/>
    <property type="gene ID" value="HPBE_0001438401"/>
</dbReference>
<reference evidence="2" key="1">
    <citation type="submission" date="2019-09" db="UniProtKB">
        <authorList>
            <consortium name="WormBaseParasite"/>
        </authorList>
    </citation>
    <scope>IDENTIFICATION</scope>
</reference>
<keyword evidence="1" id="KW-1185">Reference proteome</keyword>
<proteinExistence type="predicted"/>
<sequence length="269" mass="30099">LQQRLMHKDKATQTDFTFGPILEEAWTETSDVDSYTTSCSVPYGKASLWSLISHCFPSDCFRERRRRGRVPSRHAGCGGTVAQRIASRRRPGRTITGIIVETQLRSAESTAIVEQWEQWDIEDVVSLDGVEPEHWCVVGEIGADTCVAFQIPSGLRSSPPLDIHRNGKGENKLYPLNDTLPSSTHFLQRTNCRLFQTPRGAPRGLIVPYMYTARQVLIPSILTDSIQIRHVHTTEMKRLIAELDSRLQDCRVLATPRSSAAMSSYGSSA</sequence>
<evidence type="ECO:0000313" key="2">
    <source>
        <dbReference type="WBParaSite" id="HPBE_0001438401-mRNA-1"/>
    </source>
</evidence>
<dbReference type="AlphaFoldDB" id="A0A183G006"/>
<organism evidence="1 2">
    <name type="scientific">Heligmosomoides polygyrus</name>
    <name type="common">Parasitic roundworm</name>
    <dbReference type="NCBI Taxonomy" id="6339"/>
    <lineage>
        <taxon>Eukaryota</taxon>
        <taxon>Metazoa</taxon>
        <taxon>Ecdysozoa</taxon>
        <taxon>Nematoda</taxon>
        <taxon>Chromadorea</taxon>
        <taxon>Rhabditida</taxon>
        <taxon>Rhabditina</taxon>
        <taxon>Rhabditomorpha</taxon>
        <taxon>Strongyloidea</taxon>
        <taxon>Heligmosomidae</taxon>
        <taxon>Heligmosomoides</taxon>
    </lineage>
</organism>
<accession>A0A183G006</accession>